<feature type="transmembrane region" description="Helical" evidence="1">
    <location>
        <begin position="99"/>
        <end position="117"/>
    </location>
</feature>
<evidence type="ECO:0000313" key="2">
    <source>
        <dbReference type="EMBL" id="MFC3983276.1"/>
    </source>
</evidence>
<comment type="caution">
    <text evidence="2">The sequence shown here is derived from an EMBL/GenBank/DDBJ whole genome shotgun (WGS) entry which is preliminary data.</text>
</comment>
<keyword evidence="3" id="KW-1185">Reference proteome</keyword>
<name>A0ABV8F5R3_9ACTN</name>
<feature type="transmembrane region" description="Helical" evidence="1">
    <location>
        <begin position="42"/>
        <end position="60"/>
    </location>
</feature>
<feature type="transmembrane region" description="Helical" evidence="1">
    <location>
        <begin position="72"/>
        <end position="93"/>
    </location>
</feature>
<dbReference type="EMBL" id="JBHSBC010000023">
    <property type="protein sequence ID" value="MFC3983276.1"/>
    <property type="molecule type" value="Genomic_DNA"/>
</dbReference>
<dbReference type="RefSeq" id="WP_352015495.1">
    <property type="nucleotide sequence ID" value="NZ_JBHSBC010000023.1"/>
</dbReference>
<gene>
    <name evidence="2" type="ORF">ACFOYY_24315</name>
</gene>
<dbReference type="Proteomes" id="UP001595698">
    <property type="component" value="Unassembled WGS sequence"/>
</dbReference>
<protein>
    <recommendedName>
        <fullName evidence="4">Integral membrane protein</fullName>
    </recommendedName>
</protein>
<keyword evidence="1" id="KW-1133">Transmembrane helix</keyword>
<reference evidence="3" key="1">
    <citation type="journal article" date="2019" name="Int. J. Syst. Evol. Microbiol.">
        <title>The Global Catalogue of Microorganisms (GCM) 10K type strain sequencing project: providing services to taxonomists for standard genome sequencing and annotation.</title>
        <authorList>
            <consortium name="The Broad Institute Genomics Platform"/>
            <consortium name="The Broad Institute Genome Sequencing Center for Infectious Disease"/>
            <person name="Wu L."/>
            <person name="Ma J."/>
        </authorList>
    </citation>
    <scope>NUCLEOTIDE SEQUENCE [LARGE SCALE GENOMIC DNA]</scope>
    <source>
        <strain evidence="3">TBRC 7912</strain>
    </source>
</reference>
<evidence type="ECO:0000256" key="1">
    <source>
        <dbReference type="SAM" id="Phobius"/>
    </source>
</evidence>
<feature type="transmembrane region" description="Helical" evidence="1">
    <location>
        <begin position="12"/>
        <end position="30"/>
    </location>
</feature>
<evidence type="ECO:0008006" key="4">
    <source>
        <dbReference type="Google" id="ProtNLM"/>
    </source>
</evidence>
<keyword evidence="1" id="KW-0812">Transmembrane</keyword>
<keyword evidence="1" id="KW-0472">Membrane</keyword>
<evidence type="ECO:0000313" key="3">
    <source>
        <dbReference type="Proteomes" id="UP001595698"/>
    </source>
</evidence>
<organism evidence="2 3">
    <name type="scientific">Streptosporangium jomthongense</name>
    <dbReference type="NCBI Taxonomy" id="1193683"/>
    <lineage>
        <taxon>Bacteria</taxon>
        <taxon>Bacillati</taxon>
        <taxon>Actinomycetota</taxon>
        <taxon>Actinomycetes</taxon>
        <taxon>Streptosporangiales</taxon>
        <taxon>Streptosporangiaceae</taxon>
        <taxon>Streptosporangium</taxon>
    </lineage>
</organism>
<accession>A0ABV8F5R3</accession>
<sequence length="127" mass="13093">MPVSPLRTAKFLVVAYAVLSVLTVAAIAVLSSVAPSLVTPQAWVRGVIVAATSVLTFVFARRAQQGGGRALLRLRIVLVVILVALGGVVLFLALPAWMVVEQAVCGVLLLVAAVLAFRASPVPANGP</sequence>
<proteinExistence type="predicted"/>